<evidence type="ECO:0000313" key="14">
    <source>
        <dbReference type="Proteomes" id="UP000177614"/>
    </source>
</evidence>
<dbReference type="InterPro" id="IPR051536">
    <property type="entry name" value="UDG_Type-4/5"/>
</dbReference>
<dbReference type="CDD" id="cd10030">
    <property type="entry name" value="UDG-F4_TTUDGA_SPO1dp_like"/>
    <property type="match status" value="1"/>
</dbReference>
<dbReference type="NCBIfam" id="TIGR00758">
    <property type="entry name" value="UDG_fam4"/>
    <property type="match status" value="1"/>
</dbReference>
<evidence type="ECO:0000256" key="6">
    <source>
        <dbReference type="ARBA" id="ARBA00022723"/>
    </source>
</evidence>
<dbReference type="AlphaFoldDB" id="A0A1F4XJ82"/>
<keyword evidence="10" id="KW-0411">Iron-sulfur</keyword>
<dbReference type="STRING" id="1817814.A2V81_04620"/>
<reference evidence="13 14" key="1">
    <citation type="journal article" date="2016" name="Nat. Commun.">
        <title>Thousands of microbial genomes shed light on interconnected biogeochemical processes in an aquifer system.</title>
        <authorList>
            <person name="Anantharaman K."/>
            <person name="Brown C.T."/>
            <person name="Hug L.A."/>
            <person name="Sharon I."/>
            <person name="Castelle C.J."/>
            <person name="Probst A.J."/>
            <person name="Thomas B.C."/>
            <person name="Singh A."/>
            <person name="Wilkins M.J."/>
            <person name="Karaoz U."/>
            <person name="Brodie E.L."/>
            <person name="Williams K.H."/>
            <person name="Hubbard S.S."/>
            <person name="Banfield J.F."/>
        </authorList>
    </citation>
    <scope>NUCLEOTIDE SEQUENCE [LARGE SCALE GENOMIC DNA]</scope>
</reference>
<dbReference type="Pfam" id="PF03167">
    <property type="entry name" value="UDG"/>
    <property type="match status" value="1"/>
</dbReference>
<dbReference type="PANTHER" id="PTHR33693">
    <property type="entry name" value="TYPE-5 URACIL-DNA GLYCOSYLASE"/>
    <property type="match status" value="1"/>
</dbReference>
<keyword evidence="11" id="KW-0234">DNA repair</keyword>
<dbReference type="GO" id="GO:0046872">
    <property type="term" value="F:metal ion binding"/>
    <property type="evidence" value="ECO:0007669"/>
    <property type="project" value="UniProtKB-KW"/>
</dbReference>
<evidence type="ECO:0000256" key="9">
    <source>
        <dbReference type="ARBA" id="ARBA00023004"/>
    </source>
</evidence>
<evidence type="ECO:0000256" key="8">
    <source>
        <dbReference type="ARBA" id="ARBA00022801"/>
    </source>
</evidence>
<comment type="caution">
    <text evidence="13">The sequence shown here is derived from an EMBL/GenBank/DDBJ whole genome shotgun (WGS) entry which is preliminary data.</text>
</comment>
<dbReference type="GO" id="GO:0006281">
    <property type="term" value="P:DNA repair"/>
    <property type="evidence" value="ECO:0007669"/>
    <property type="project" value="UniProtKB-KW"/>
</dbReference>
<dbReference type="EC" id="3.2.2.27" evidence="3"/>
<dbReference type="Gene3D" id="3.40.470.10">
    <property type="entry name" value="Uracil-DNA glycosylase-like domain"/>
    <property type="match status" value="1"/>
</dbReference>
<keyword evidence="8" id="KW-0378">Hydrolase</keyword>
<keyword evidence="6" id="KW-0479">Metal-binding</keyword>
<gene>
    <name evidence="13" type="ORF">A2V81_04620</name>
</gene>
<evidence type="ECO:0000256" key="11">
    <source>
        <dbReference type="ARBA" id="ARBA00023204"/>
    </source>
</evidence>
<evidence type="ECO:0000256" key="5">
    <source>
        <dbReference type="ARBA" id="ARBA00022485"/>
    </source>
</evidence>
<dbReference type="SMART" id="SM00987">
    <property type="entry name" value="UreE_C"/>
    <property type="match status" value="1"/>
</dbReference>
<evidence type="ECO:0000256" key="7">
    <source>
        <dbReference type="ARBA" id="ARBA00022763"/>
    </source>
</evidence>
<evidence type="ECO:0000256" key="10">
    <source>
        <dbReference type="ARBA" id="ARBA00023014"/>
    </source>
</evidence>
<proteinExistence type="inferred from homology"/>
<evidence type="ECO:0000256" key="4">
    <source>
        <dbReference type="ARBA" id="ARBA00019403"/>
    </source>
</evidence>
<protein>
    <recommendedName>
        <fullName evidence="4">Type-4 uracil-DNA glycosylase</fullName>
        <ecNumber evidence="3">3.2.2.27</ecNumber>
    </recommendedName>
</protein>
<keyword evidence="5" id="KW-0004">4Fe-4S</keyword>
<evidence type="ECO:0000259" key="12">
    <source>
        <dbReference type="SMART" id="SM00986"/>
    </source>
</evidence>
<dbReference type="InterPro" id="IPR036895">
    <property type="entry name" value="Uracil-DNA_glycosylase-like_sf"/>
</dbReference>
<comment type="catalytic activity">
    <reaction evidence="1">
        <text>Hydrolyzes single-stranded DNA or mismatched double-stranded DNA and polynucleotides, releasing free uracil.</text>
        <dbReference type="EC" id="3.2.2.27"/>
    </reaction>
</comment>
<dbReference type="InterPro" id="IPR005122">
    <property type="entry name" value="Uracil-DNA_glycosylase-like"/>
</dbReference>
<sequence length="193" mass="21257">MDSLQEIAEQVKMCRQCRLCEGRTNAVPGIGNPQAEVVFIGEGPGKSEDELGMPFVGAAGKFLDKMLASIGWTRDDVFITNVVKCRPPENRDPLPDEIQACSQYLARQLVLLKPLIIATLGRHSMGIFFPDKKISEMHGKAIRTKGVNGPQVYLPLYHPAAALYNGGLQATLMADFQKIPQLLNQLKDTKQHA</sequence>
<dbReference type="PANTHER" id="PTHR33693:SF1">
    <property type="entry name" value="TYPE-4 URACIL-DNA GLYCOSYLASE"/>
    <property type="match status" value="1"/>
</dbReference>
<dbReference type="Proteomes" id="UP000177614">
    <property type="component" value="Unassembled WGS sequence"/>
</dbReference>
<keyword evidence="9" id="KW-0408">Iron</keyword>
<dbReference type="SMART" id="SM00986">
    <property type="entry name" value="UDG"/>
    <property type="match status" value="1"/>
</dbReference>
<evidence type="ECO:0000256" key="1">
    <source>
        <dbReference type="ARBA" id="ARBA00001400"/>
    </source>
</evidence>
<dbReference type="GO" id="GO:0004844">
    <property type="term" value="F:uracil DNA N-glycosylase activity"/>
    <property type="evidence" value="ECO:0007669"/>
    <property type="project" value="UniProtKB-EC"/>
</dbReference>
<evidence type="ECO:0000256" key="2">
    <source>
        <dbReference type="ARBA" id="ARBA00006521"/>
    </source>
</evidence>
<dbReference type="InterPro" id="IPR005273">
    <property type="entry name" value="Ura-DNA_glyco_family4"/>
</dbReference>
<evidence type="ECO:0000313" key="13">
    <source>
        <dbReference type="EMBL" id="OGC81762.1"/>
    </source>
</evidence>
<evidence type="ECO:0000256" key="3">
    <source>
        <dbReference type="ARBA" id="ARBA00012030"/>
    </source>
</evidence>
<keyword evidence="7" id="KW-0227">DNA damage</keyword>
<comment type="similarity">
    <text evidence="2">Belongs to the uracil-DNA glycosylase (UDG) superfamily. Type 4 (UDGa) family.</text>
</comment>
<dbReference type="EMBL" id="MEWR01000020">
    <property type="protein sequence ID" value="OGC81762.1"/>
    <property type="molecule type" value="Genomic_DNA"/>
</dbReference>
<organism evidence="13 14">
    <name type="scientific">Candidatus Abawacabacteria bacterium RBG_16_42_10</name>
    <dbReference type="NCBI Taxonomy" id="1817814"/>
    <lineage>
        <taxon>Bacteria</taxon>
        <taxon>Candidatus Abawacaibacteriota</taxon>
    </lineage>
</organism>
<dbReference type="SUPFAM" id="SSF52141">
    <property type="entry name" value="Uracil-DNA glycosylase-like"/>
    <property type="match status" value="1"/>
</dbReference>
<accession>A0A1F4XJ82</accession>
<dbReference type="GO" id="GO:0051539">
    <property type="term" value="F:4 iron, 4 sulfur cluster binding"/>
    <property type="evidence" value="ECO:0007669"/>
    <property type="project" value="UniProtKB-KW"/>
</dbReference>
<name>A0A1F4XJ82_9BACT</name>
<feature type="domain" description="Uracil-DNA glycosylase-like" evidence="12">
    <location>
        <begin position="28"/>
        <end position="177"/>
    </location>
</feature>